<dbReference type="InterPro" id="IPR005511">
    <property type="entry name" value="SMP-30"/>
</dbReference>
<dbReference type="PRINTS" id="PR01790">
    <property type="entry name" value="SMP30FAMILY"/>
</dbReference>
<evidence type="ECO:0000256" key="1">
    <source>
        <dbReference type="ARBA" id="ARBA00008853"/>
    </source>
</evidence>
<dbReference type="PANTHER" id="PTHR10907:SF47">
    <property type="entry name" value="REGUCALCIN"/>
    <property type="match status" value="1"/>
</dbReference>
<dbReference type="Pfam" id="PF08450">
    <property type="entry name" value="SGL"/>
    <property type="match status" value="1"/>
</dbReference>
<gene>
    <name evidence="3" type="ORF">ILT43_17120</name>
</gene>
<organism evidence="3 4">
    <name type="scientific">Sphingomonas longa</name>
    <dbReference type="NCBI Taxonomy" id="2778730"/>
    <lineage>
        <taxon>Bacteria</taxon>
        <taxon>Pseudomonadati</taxon>
        <taxon>Pseudomonadota</taxon>
        <taxon>Alphaproteobacteria</taxon>
        <taxon>Sphingomonadales</taxon>
        <taxon>Sphingomonadaceae</taxon>
        <taxon>Sphingomonas</taxon>
    </lineage>
</organism>
<accession>A0ABS2DAY6</accession>
<feature type="domain" description="SMP-30/Gluconolactonase/LRE-like region" evidence="2">
    <location>
        <begin position="12"/>
        <end position="251"/>
    </location>
</feature>
<dbReference type="InterPro" id="IPR011042">
    <property type="entry name" value="6-blade_b-propeller_TolB-like"/>
</dbReference>
<dbReference type="InterPro" id="IPR013658">
    <property type="entry name" value="SGL"/>
</dbReference>
<dbReference type="RefSeq" id="WP_204200201.1">
    <property type="nucleotide sequence ID" value="NZ_JAFEMC010000006.1"/>
</dbReference>
<evidence type="ECO:0000313" key="4">
    <source>
        <dbReference type="Proteomes" id="UP000763641"/>
    </source>
</evidence>
<name>A0ABS2DAY6_9SPHN</name>
<comment type="caution">
    <text evidence="3">The sequence shown here is derived from an EMBL/GenBank/DDBJ whole genome shotgun (WGS) entry which is preliminary data.</text>
</comment>
<dbReference type="Gene3D" id="2.120.10.30">
    <property type="entry name" value="TolB, C-terminal domain"/>
    <property type="match status" value="1"/>
</dbReference>
<dbReference type="EMBL" id="JAFEMC010000006">
    <property type="protein sequence ID" value="MBM6578106.1"/>
    <property type="molecule type" value="Genomic_DNA"/>
</dbReference>
<dbReference type="Proteomes" id="UP000763641">
    <property type="component" value="Unassembled WGS sequence"/>
</dbReference>
<dbReference type="SUPFAM" id="SSF63829">
    <property type="entry name" value="Calcium-dependent phosphotriesterase"/>
    <property type="match status" value="1"/>
</dbReference>
<sequence>MVQSVLNVGATLGEGPVWIGDRLWFVDIKAHRVYRFDPKTGESRHWEAPDQVGWVLPAEGGGMIVGVKTGLHRFDPATGKFTLLHDPEPSLPGNRLNDAATDSTGRLWFGSMDDGEANPTGRLYRCTGGVCLDTGLPPVTITNGPAITRDARTLYHTDTGGRTIWRVAVDADGTLSKPEVFVTIEDGAGYPDGSVCDAEDHVWVGLYAGHGIRRYDPAGKLVQTVEFPVANVTKMAFGGPDLRTAYATTARKGLDAEALKGQPLAGNVFAFDPDVAGMPVTPAKI</sequence>
<evidence type="ECO:0000313" key="3">
    <source>
        <dbReference type="EMBL" id="MBM6578106.1"/>
    </source>
</evidence>
<dbReference type="PANTHER" id="PTHR10907">
    <property type="entry name" value="REGUCALCIN"/>
    <property type="match status" value="1"/>
</dbReference>
<keyword evidence="4" id="KW-1185">Reference proteome</keyword>
<reference evidence="3 4" key="1">
    <citation type="submission" date="2020-12" db="EMBL/GenBank/DDBJ databases">
        <title>Sphingomonas sp.</title>
        <authorList>
            <person name="Kim M.K."/>
        </authorList>
    </citation>
    <scope>NUCLEOTIDE SEQUENCE [LARGE SCALE GENOMIC DNA]</scope>
    <source>
        <strain evidence="3 4">BT552</strain>
    </source>
</reference>
<evidence type="ECO:0000259" key="2">
    <source>
        <dbReference type="Pfam" id="PF08450"/>
    </source>
</evidence>
<comment type="similarity">
    <text evidence="1">Belongs to the SMP-30/CGR1 family.</text>
</comment>
<proteinExistence type="inferred from homology"/>
<protein>
    <submittedName>
        <fullName evidence="3">SMP-30/gluconolactonase/LRE family protein</fullName>
    </submittedName>
</protein>